<accession>A0A8S1Y3Q9</accession>
<proteinExistence type="predicted"/>
<evidence type="ECO:0000313" key="1">
    <source>
        <dbReference type="EMBL" id="CAD8208649.1"/>
    </source>
</evidence>
<gene>
    <name evidence="1" type="ORF">POCTA_138.1.T1440172</name>
</gene>
<organism evidence="1 2">
    <name type="scientific">Paramecium octaurelia</name>
    <dbReference type="NCBI Taxonomy" id="43137"/>
    <lineage>
        <taxon>Eukaryota</taxon>
        <taxon>Sar</taxon>
        <taxon>Alveolata</taxon>
        <taxon>Ciliophora</taxon>
        <taxon>Intramacronucleata</taxon>
        <taxon>Oligohymenophorea</taxon>
        <taxon>Peniculida</taxon>
        <taxon>Parameciidae</taxon>
        <taxon>Paramecium</taxon>
    </lineage>
</organism>
<keyword evidence="2" id="KW-1185">Reference proteome</keyword>
<reference evidence="1" key="1">
    <citation type="submission" date="2021-01" db="EMBL/GenBank/DDBJ databases">
        <authorList>
            <consortium name="Genoscope - CEA"/>
            <person name="William W."/>
        </authorList>
    </citation>
    <scope>NUCLEOTIDE SEQUENCE</scope>
</reference>
<protein>
    <submittedName>
        <fullName evidence="1">Uncharacterized protein</fullName>
    </submittedName>
</protein>
<dbReference type="AlphaFoldDB" id="A0A8S1Y3Q9"/>
<sequence>MTQIQDQASHIFPFVASQEEYGSFNSFFNTLRKLGWRQVSFDQQSQSSNLIMKLCYFSSKSMLYWPECLLLFI</sequence>
<name>A0A8S1Y3Q9_PAROT</name>
<dbReference type="Proteomes" id="UP000683925">
    <property type="component" value="Unassembled WGS sequence"/>
</dbReference>
<dbReference type="EMBL" id="CAJJDP010000145">
    <property type="protein sequence ID" value="CAD8208649.1"/>
    <property type="molecule type" value="Genomic_DNA"/>
</dbReference>
<evidence type="ECO:0000313" key="2">
    <source>
        <dbReference type="Proteomes" id="UP000683925"/>
    </source>
</evidence>
<comment type="caution">
    <text evidence="1">The sequence shown here is derived from an EMBL/GenBank/DDBJ whole genome shotgun (WGS) entry which is preliminary data.</text>
</comment>